<keyword evidence="2" id="KW-1185">Reference proteome</keyword>
<gene>
    <name evidence="1" type="ORF">AMORRO_LOCUS15494</name>
</gene>
<evidence type="ECO:0000313" key="1">
    <source>
        <dbReference type="EMBL" id="CAG8754120.1"/>
    </source>
</evidence>
<dbReference type="Proteomes" id="UP000789342">
    <property type="component" value="Unassembled WGS sequence"/>
</dbReference>
<dbReference type="EMBL" id="CAJVPV010036953">
    <property type="protein sequence ID" value="CAG8754120.1"/>
    <property type="molecule type" value="Genomic_DNA"/>
</dbReference>
<reference evidence="1" key="1">
    <citation type="submission" date="2021-06" db="EMBL/GenBank/DDBJ databases">
        <authorList>
            <person name="Kallberg Y."/>
            <person name="Tangrot J."/>
            <person name="Rosling A."/>
        </authorList>
    </citation>
    <scope>NUCLEOTIDE SEQUENCE</scope>
    <source>
        <strain evidence="1">CL551</strain>
    </source>
</reference>
<dbReference type="OrthoDB" id="2417504at2759"/>
<dbReference type="AlphaFoldDB" id="A0A9N9NRM7"/>
<comment type="caution">
    <text evidence="1">The sequence shown here is derived from an EMBL/GenBank/DDBJ whole genome shotgun (WGS) entry which is preliminary data.</text>
</comment>
<sequence>ENEYGFVIHWPEKGCYNNNPSKKNRNLVNLHRYLTELTNAHFCLMDAQELATFDFEHLDRYVKNDEEETEDDNICCVYKVEEKKQEDFNFYDGFKLKFDNRDSREHELSLPSNLSPAMPIKSCNNQSFITCHMSKPREIHKLGWRAGVSPNEIKNYNMRIDPCVSLAELIDLAEFLSIGSNLIKTYKDEVERARKDYKKEKENIDNNIKVDSDILFSILMYDLSKTY</sequence>
<feature type="non-terminal residue" evidence="1">
    <location>
        <position position="1"/>
    </location>
</feature>
<evidence type="ECO:0000313" key="2">
    <source>
        <dbReference type="Proteomes" id="UP000789342"/>
    </source>
</evidence>
<accession>A0A9N9NRM7</accession>
<protein>
    <submittedName>
        <fullName evidence="1">2580_t:CDS:1</fullName>
    </submittedName>
</protein>
<feature type="non-terminal residue" evidence="1">
    <location>
        <position position="227"/>
    </location>
</feature>
<organism evidence="1 2">
    <name type="scientific">Acaulospora morrowiae</name>
    <dbReference type="NCBI Taxonomy" id="94023"/>
    <lineage>
        <taxon>Eukaryota</taxon>
        <taxon>Fungi</taxon>
        <taxon>Fungi incertae sedis</taxon>
        <taxon>Mucoromycota</taxon>
        <taxon>Glomeromycotina</taxon>
        <taxon>Glomeromycetes</taxon>
        <taxon>Diversisporales</taxon>
        <taxon>Acaulosporaceae</taxon>
        <taxon>Acaulospora</taxon>
    </lineage>
</organism>
<proteinExistence type="predicted"/>
<name>A0A9N9NRM7_9GLOM</name>